<dbReference type="EMBL" id="KZ308785">
    <property type="protein sequence ID" value="KAG8234159.1"/>
    <property type="molecule type" value="Genomic_DNA"/>
</dbReference>
<dbReference type="GO" id="GO:0006511">
    <property type="term" value="P:ubiquitin-dependent protein catabolic process"/>
    <property type="evidence" value="ECO:0007669"/>
    <property type="project" value="TreeGrafter"/>
</dbReference>
<organism evidence="6 7">
    <name type="scientific">Ladona fulva</name>
    <name type="common">Scarce chaser dragonfly</name>
    <name type="synonym">Libellula fulva</name>
    <dbReference type="NCBI Taxonomy" id="123851"/>
    <lineage>
        <taxon>Eukaryota</taxon>
        <taxon>Metazoa</taxon>
        <taxon>Ecdysozoa</taxon>
        <taxon>Arthropoda</taxon>
        <taxon>Hexapoda</taxon>
        <taxon>Insecta</taxon>
        <taxon>Pterygota</taxon>
        <taxon>Palaeoptera</taxon>
        <taxon>Odonata</taxon>
        <taxon>Epiprocta</taxon>
        <taxon>Anisoptera</taxon>
        <taxon>Libelluloidea</taxon>
        <taxon>Libellulidae</taxon>
        <taxon>Ladona</taxon>
    </lineage>
</organism>
<evidence type="ECO:0000256" key="4">
    <source>
        <dbReference type="SAM" id="Phobius"/>
    </source>
</evidence>
<gene>
    <name evidence="6" type="ORF">J437_LFUL014949</name>
</gene>
<evidence type="ECO:0000313" key="6">
    <source>
        <dbReference type="EMBL" id="KAG8234159.1"/>
    </source>
</evidence>
<reference evidence="6" key="2">
    <citation type="submission" date="2017-10" db="EMBL/GenBank/DDBJ databases">
        <title>Ladona fulva Genome sequencing and assembly.</title>
        <authorList>
            <person name="Murali S."/>
            <person name="Richards S."/>
            <person name="Bandaranaike D."/>
            <person name="Bellair M."/>
            <person name="Blankenburg K."/>
            <person name="Chao H."/>
            <person name="Dinh H."/>
            <person name="Doddapaneni H."/>
            <person name="Dugan-Rocha S."/>
            <person name="Elkadiri S."/>
            <person name="Gnanaolivu R."/>
            <person name="Hernandez B."/>
            <person name="Skinner E."/>
            <person name="Javaid M."/>
            <person name="Lee S."/>
            <person name="Li M."/>
            <person name="Ming W."/>
            <person name="Munidasa M."/>
            <person name="Muniz J."/>
            <person name="Nguyen L."/>
            <person name="Hughes D."/>
            <person name="Osuji N."/>
            <person name="Pu L.-L."/>
            <person name="Puazo M."/>
            <person name="Qu C."/>
            <person name="Quiroz J."/>
            <person name="Raj R."/>
            <person name="Weissenberger G."/>
            <person name="Xin Y."/>
            <person name="Zou X."/>
            <person name="Han Y."/>
            <person name="Worley K."/>
            <person name="Muzny D."/>
            <person name="Gibbs R."/>
        </authorList>
    </citation>
    <scope>NUCLEOTIDE SEQUENCE</scope>
    <source>
        <strain evidence="6">Sampled in the wild</strain>
    </source>
</reference>
<dbReference type="GO" id="GO:0061630">
    <property type="term" value="F:ubiquitin protein ligase activity"/>
    <property type="evidence" value="ECO:0007669"/>
    <property type="project" value="TreeGrafter"/>
</dbReference>
<sequence>MFQVVNILCLDFVVFVVDIAKIFVFCLEFCGVVLESVVEGVISLLVNLRDLIFLIFSAPIGVYLVTLYLIDNTIFAVVILAEHIKRAVVLIGTCIWYILMLIPYSLLYTVYLIPVFLIDSIHYARKGASDIILTVGQKLYNGLLKIAQTFSDIPCEAFLGLILGTAVLSVMFQRRTLLVRYMILAYRAHISTVKKLIEISISPLRRMARSIYFYRRSITRSSSRALNGSVSNAKTSPSSAAKSSNVKELQRTLEAELEERLCSVCRERRKSVIVLPCRHLCMCDECVSVVAQISRMCPLCRCPIVNTLKVYV</sequence>
<keyword evidence="4" id="KW-0472">Membrane</keyword>
<dbReference type="GO" id="GO:0016567">
    <property type="term" value="P:protein ubiquitination"/>
    <property type="evidence" value="ECO:0007669"/>
    <property type="project" value="TreeGrafter"/>
</dbReference>
<feature type="transmembrane region" description="Helical" evidence="4">
    <location>
        <begin position="54"/>
        <end position="81"/>
    </location>
</feature>
<protein>
    <recommendedName>
        <fullName evidence="5">RING-type domain-containing protein</fullName>
    </recommendedName>
</protein>
<evidence type="ECO:0000256" key="1">
    <source>
        <dbReference type="ARBA" id="ARBA00022771"/>
    </source>
</evidence>
<evidence type="ECO:0000256" key="3">
    <source>
        <dbReference type="PROSITE-ProRule" id="PRU00175"/>
    </source>
</evidence>
<evidence type="ECO:0000256" key="2">
    <source>
        <dbReference type="ARBA" id="ARBA00022833"/>
    </source>
</evidence>
<dbReference type="InterPro" id="IPR013083">
    <property type="entry name" value="Znf_RING/FYVE/PHD"/>
</dbReference>
<feature type="transmembrane region" description="Helical" evidence="4">
    <location>
        <begin position="153"/>
        <end position="172"/>
    </location>
</feature>
<feature type="transmembrane region" description="Helical" evidence="4">
    <location>
        <begin position="12"/>
        <end position="34"/>
    </location>
</feature>
<dbReference type="PROSITE" id="PS50089">
    <property type="entry name" value="ZF_RING_2"/>
    <property type="match status" value="1"/>
</dbReference>
<reference evidence="6" key="1">
    <citation type="submission" date="2013-04" db="EMBL/GenBank/DDBJ databases">
        <authorList>
            <person name="Qu J."/>
            <person name="Murali S.C."/>
            <person name="Bandaranaike D."/>
            <person name="Bellair M."/>
            <person name="Blankenburg K."/>
            <person name="Chao H."/>
            <person name="Dinh H."/>
            <person name="Doddapaneni H."/>
            <person name="Downs B."/>
            <person name="Dugan-Rocha S."/>
            <person name="Elkadiri S."/>
            <person name="Gnanaolivu R.D."/>
            <person name="Hernandez B."/>
            <person name="Javaid M."/>
            <person name="Jayaseelan J.C."/>
            <person name="Lee S."/>
            <person name="Li M."/>
            <person name="Ming W."/>
            <person name="Munidasa M."/>
            <person name="Muniz J."/>
            <person name="Nguyen L."/>
            <person name="Ongeri F."/>
            <person name="Osuji N."/>
            <person name="Pu L.-L."/>
            <person name="Puazo M."/>
            <person name="Qu C."/>
            <person name="Quiroz J."/>
            <person name="Raj R."/>
            <person name="Weissenberger G."/>
            <person name="Xin Y."/>
            <person name="Zou X."/>
            <person name="Han Y."/>
            <person name="Richards S."/>
            <person name="Worley K."/>
            <person name="Muzny D."/>
            <person name="Gibbs R."/>
        </authorList>
    </citation>
    <scope>NUCLEOTIDE SEQUENCE</scope>
    <source>
        <strain evidence="6">Sampled in the wild</strain>
    </source>
</reference>
<dbReference type="InterPro" id="IPR001841">
    <property type="entry name" value="Znf_RING"/>
</dbReference>
<dbReference type="GO" id="GO:0008270">
    <property type="term" value="F:zinc ion binding"/>
    <property type="evidence" value="ECO:0007669"/>
    <property type="project" value="UniProtKB-KW"/>
</dbReference>
<keyword evidence="7" id="KW-1185">Reference proteome</keyword>
<proteinExistence type="predicted"/>
<keyword evidence="1 3" id="KW-0863">Zinc-finger</keyword>
<feature type="transmembrane region" description="Helical" evidence="4">
    <location>
        <begin position="88"/>
        <end position="113"/>
    </location>
</feature>
<keyword evidence="1 3" id="KW-0479">Metal-binding</keyword>
<keyword evidence="2" id="KW-0862">Zinc</keyword>
<evidence type="ECO:0000313" key="7">
    <source>
        <dbReference type="Proteomes" id="UP000792457"/>
    </source>
</evidence>
<accession>A0A8K0KF72</accession>
<keyword evidence="4" id="KW-1133">Transmembrane helix</keyword>
<dbReference type="SMART" id="SM00184">
    <property type="entry name" value="RING"/>
    <property type="match status" value="1"/>
</dbReference>
<dbReference type="PANTHER" id="PTHR22696:SF1">
    <property type="entry name" value="E3 UBIQUITIN-PROTEIN LIGASE RNF26"/>
    <property type="match status" value="1"/>
</dbReference>
<dbReference type="AlphaFoldDB" id="A0A8K0KF72"/>
<comment type="caution">
    <text evidence="6">The sequence shown here is derived from an EMBL/GenBank/DDBJ whole genome shotgun (WGS) entry which is preliminary data.</text>
</comment>
<name>A0A8K0KF72_LADFU</name>
<dbReference type="Gene3D" id="3.30.40.10">
    <property type="entry name" value="Zinc/RING finger domain, C3HC4 (zinc finger)"/>
    <property type="match status" value="1"/>
</dbReference>
<dbReference type="PANTHER" id="PTHR22696">
    <property type="entry name" value="E3 UBIQUITIN-PROTEIN LIGASE RNF26"/>
    <property type="match status" value="1"/>
</dbReference>
<evidence type="ECO:0000259" key="5">
    <source>
        <dbReference type="PROSITE" id="PS50089"/>
    </source>
</evidence>
<dbReference type="Pfam" id="PF13920">
    <property type="entry name" value="zf-C3HC4_3"/>
    <property type="match status" value="1"/>
</dbReference>
<feature type="domain" description="RING-type" evidence="5">
    <location>
        <begin position="262"/>
        <end position="301"/>
    </location>
</feature>
<keyword evidence="4" id="KW-0812">Transmembrane</keyword>
<dbReference type="OrthoDB" id="1711136at2759"/>
<dbReference type="SUPFAM" id="SSF57850">
    <property type="entry name" value="RING/U-box"/>
    <property type="match status" value="1"/>
</dbReference>
<dbReference type="Proteomes" id="UP000792457">
    <property type="component" value="Unassembled WGS sequence"/>
</dbReference>